<evidence type="ECO:0008006" key="4">
    <source>
        <dbReference type="Google" id="ProtNLM"/>
    </source>
</evidence>
<gene>
    <name evidence="2" type="ORF">PV05_08731</name>
</gene>
<organism evidence="2 3">
    <name type="scientific">Exophiala xenobiotica</name>
    <dbReference type="NCBI Taxonomy" id="348802"/>
    <lineage>
        <taxon>Eukaryota</taxon>
        <taxon>Fungi</taxon>
        <taxon>Dikarya</taxon>
        <taxon>Ascomycota</taxon>
        <taxon>Pezizomycotina</taxon>
        <taxon>Eurotiomycetes</taxon>
        <taxon>Chaetothyriomycetidae</taxon>
        <taxon>Chaetothyriales</taxon>
        <taxon>Herpotrichiellaceae</taxon>
        <taxon>Exophiala</taxon>
    </lineage>
</organism>
<proteinExistence type="predicted"/>
<keyword evidence="3" id="KW-1185">Reference proteome</keyword>
<evidence type="ECO:0000313" key="2">
    <source>
        <dbReference type="EMBL" id="KIW53138.1"/>
    </source>
</evidence>
<reference evidence="2 3" key="1">
    <citation type="submission" date="2015-01" db="EMBL/GenBank/DDBJ databases">
        <title>The Genome Sequence of Exophiala xenobiotica CBS118157.</title>
        <authorList>
            <consortium name="The Broad Institute Genomics Platform"/>
            <person name="Cuomo C."/>
            <person name="de Hoog S."/>
            <person name="Gorbushina A."/>
            <person name="Stielow B."/>
            <person name="Teixiera M."/>
            <person name="Abouelleil A."/>
            <person name="Chapman S.B."/>
            <person name="Priest M."/>
            <person name="Young S.K."/>
            <person name="Wortman J."/>
            <person name="Nusbaum C."/>
            <person name="Birren B."/>
        </authorList>
    </citation>
    <scope>NUCLEOTIDE SEQUENCE [LARGE SCALE GENOMIC DNA]</scope>
    <source>
        <strain evidence="2 3">CBS 118157</strain>
    </source>
</reference>
<dbReference type="EMBL" id="KN847321">
    <property type="protein sequence ID" value="KIW53138.1"/>
    <property type="molecule type" value="Genomic_DNA"/>
</dbReference>
<feature type="region of interest" description="Disordered" evidence="1">
    <location>
        <begin position="211"/>
        <end position="246"/>
    </location>
</feature>
<dbReference type="OrthoDB" id="416217at2759"/>
<name>A0A0D2ECP6_9EURO</name>
<dbReference type="Pfam" id="PF11951">
    <property type="entry name" value="Fungal_trans_2"/>
    <property type="match status" value="1"/>
</dbReference>
<evidence type="ECO:0000313" key="3">
    <source>
        <dbReference type="Proteomes" id="UP000054342"/>
    </source>
</evidence>
<feature type="region of interest" description="Disordered" evidence="1">
    <location>
        <begin position="272"/>
        <end position="295"/>
    </location>
</feature>
<evidence type="ECO:0000256" key="1">
    <source>
        <dbReference type="SAM" id="MobiDB-lite"/>
    </source>
</evidence>
<protein>
    <recommendedName>
        <fullName evidence="4">Transcription factor domain-containing protein</fullName>
    </recommendedName>
</protein>
<dbReference type="AlphaFoldDB" id="A0A0D2ECP6"/>
<sequence>MQTKSPELTPSLGVGLENASADVNLLHMKLIHHFITVTADTLIFGEHIWQRDVMMLSFKHDFLMHAILLVSATHLSFLDPFDQSYHQASLLHLSKTLRPFQRALAQPLTALGADALIATSALLVHHAWATPDMSPIPSTNPDLPVEDPLLNLSVDPLFPLSQGLRQIIMVAFKHNAPNDSIFTSALHQRRCHNITRGVHTDVQSATELERSISAGSETPAATNDLGLKAVDGQDRGERTCEAANTSQRRSSWDTSFLMGLVHTLLLQFPLNTSMTGPHQPRERSPSPDAVDSDARPEAALQPLPDMARHLFYFPTHSTNMFRSLIKRNDSCVLLILFFYYRTIESLLPERQCWWCRKRVKILGPAIRRQLSARDEQIKTVMEEGEKMLEDKLARPCRPPQLLVDASPDIGADTRLKSWHLLERLGWRWKMSLPVDGN</sequence>
<dbReference type="InterPro" id="IPR021858">
    <property type="entry name" value="Fun_TF"/>
</dbReference>
<dbReference type="PANTHER" id="PTHR47784:SF5">
    <property type="entry name" value="STEROL UPTAKE CONTROL PROTEIN 2"/>
    <property type="match status" value="1"/>
</dbReference>
<dbReference type="Proteomes" id="UP000054342">
    <property type="component" value="Unassembled WGS sequence"/>
</dbReference>
<dbReference type="GeneID" id="25330639"/>
<dbReference type="InterPro" id="IPR053157">
    <property type="entry name" value="Sterol_Uptake_Regulator"/>
</dbReference>
<accession>A0A0D2ECP6</accession>
<dbReference type="GO" id="GO:0001228">
    <property type="term" value="F:DNA-binding transcription activator activity, RNA polymerase II-specific"/>
    <property type="evidence" value="ECO:0007669"/>
    <property type="project" value="TreeGrafter"/>
</dbReference>
<dbReference type="STRING" id="348802.A0A0D2ECP6"/>
<dbReference type="HOGENOM" id="CLU_019849_1_0_1"/>
<feature type="compositionally biased region" description="Basic and acidic residues" evidence="1">
    <location>
        <begin position="231"/>
        <end position="240"/>
    </location>
</feature>
<dbReference type="RefSeq" id="XP_013313722.1">
    <property type="nucleotide sequence ID" value="XM_013458268.1"/>
</dbReference>
<dbReference type="PANTHER" id="PTHR47784">
    <property type="entry name" value="STEROL UPTAKE CONTROL PROTEIN 2"/>
    <property type="match status" value="1"/>
</dbReference>